<accession>W4RYY6</accession>
<evidence type="ECO:0000313" key="1">
    <source>
        <dbReference type="EMBL" id="GAE49357.1"/>
    </source>
</evidence>
<proteinExistence type="predicted"/>
<evidence type="ECO:0000313" key="2">
    <source>
        <dbReference type="Proteomes" id="UP000019143"/>
    </source>
</evidence>
<dbReference type="EMBL" id="BAVB01000204">
    <property type="protein sequence ID" value="GAE49357.1"/>
    <property type="molecule type" value="Genomic_DNA"/>
</dbReference>
<gene>
    <name evidence="1" type="ORF">XPU_0889</name>
</gene>
<dbReference type="AlphaFoldDB" id="W4RYY6"/>
<protein>
    <submittedName>
        <fullName evidence="1">Uncharacterized protein</fullName>
    </submittedName>
</protein>
<name>W4RYY6_9XANT</name>
<organism evidence="1 2">
    <name type="scientific">Xanthomonas arboricola pv. pruni str. MAFF 311562</name>
    <dbReference type="NCBI Taxonomy" id="1414836"/>
    <lineage>
        <taxon>Bacteria</taxon>
        <taxon>Pseudomonadati</taxon>
        <taxon>Pseudomonadota</taxon>
        <taxon>Gammaproteobacteria</taxon>
        <taxon>Lysobacterales</taxon>
        <taxon>Lysobacteraceae</taxon>
        <taxon>Xanthomonas</taxon>
    </lineage>
</organism>
<comment type="caution">
    <text evidence="1">The sequence shown here is derived from an EMBL/GenBank/DDBJ whole genome shotgun (WGS) entry which is preliminary data.</text>
</comment>
<dbReference type="Proteomes" id="UP000019143">
    <property type="component" value="Unassembled WGS sequence"/>
</dbReference>
<sequence>GVQVSPVLTLSRTVRPASWQWRRTGYAAPDDCRFIGRQALLRYANEAFRAALAAVEPDDGSPFIDEIGEPWADAEVFYTALLEHLATRIQEHARGKGHQYIGVQECVR</sequence>
<reference evidence="1 2" key="1">
    <citation type="submission" date="2014-01" db="EMBL/GenBank/DDBJ databases">
        <title>Genome sequence and analysis of Xanthomonas arboricola pv. pruni.</title>
        <authorList>
            <person name="Fujikawa T."/>
            <person name="Nakazono-Nagaoka E."/>
        </authorList>
    </citation>
    <scope>NUCLEOTIDE SEQUENCE [LARGE SCALE GENOMIC DNA]</scope>
    <source>
        <strain evidence="2">MAFF 311562</strain>
    </source>
</reference>
<feature type="non-terminal residue" evidence="1">
    <location>
        <position position="1"/>
    </location>
</feature>